<dbReference type="Gene3D" id="3.90.550.10">
    <property type="entry name" value="Spore Coat Polysaccharide Biosynthesis Protein SpsA, Chain A"/>
    <property type="match status" value="1"/>
</dbReference>
<dbReference type="PANTHER" id="PTHR43685">
    <property type="entry name" value="GLYCOSYLTRANSFERASE"/>
    <property type="match status" value="1"/>
</dbReference>
<dbReference type="AlphaFoldDB" id="A0A840DIF4"/>
<feature type="transmembrane region" description="Helical" evidence="2">
    <location>
        <begin position="531"/>
        <end position="561"/>
    </location>
</feature>
<feature type="transmembrane region" description="Helical" evidence="2">
    <location>
        <begin position="669"/>
        <end position="688"/>
    </location>
</feature>
<sequence>MRTTVTAVIVAHSGDWLDATLEALAAQTVQADRIIGVVNGKNEEVAAKFQAFGATQVIATGTKVSFGGAVSFAEKLVPLAQELPEFTADPEFLALHGTVAAAAAPTVAVDEWLWLLTEDSAPEPKALRALLSSVLRAPSVVIAGPKLIDWDQPERIVELGQGLTVSGDRWLLRRQELDQQQYDHLQDALGVGPTGMLVRRTTWRELEGFDPALPVYDDALDLCVRARLSGHRVVVAPRARVRVAMTGIAGPALTRKHGVMRKNHTQARISHLHRRISYAPAIAAFFMWLLLPLLGLFRMGWALLREQPGNMLGELWAALVVFCRPGALLRSRRRVKRSNLTGWGAIRPLRTEAKAVRTAKLIDKEAILAAQGRARKELHFITTGGLTTLLISVLASVALTWWLYGQEALTGGSSARLSSFQQLWANTRIAEGVPADPFTWVLAVLGSATFFDPSLALVIFLALAIPLATLGGWMWGAQFTVSPIARAFTAFAWSLSPVLLGSIDYARIQTVVLTVVLPWLLLAATRAHESWAWAGTCSLLAATALAAAPVLIPFGVLLLVVGCATHPRQLTRILSTAIAPAALFFPVAAHAFVHRDFWALLRDPGITSAYQPANLRQLLLGFPSFDLDGWGSWFNTLGLTVSPTLLIGLFFLPLALLALLGAFTARPQLVIHAALLGGGGMVTAFFSSHTALTVAGNESVNLWAGSGLALYWIALITLAACGTSKLHRLNTTAVVATLLSCALAVSPLLLNLATGRSEARHHSVQVPSLIAAAGNENQNLQTLKITALAPDAIRTQIITGSGTTLDELRTASFTVDRTPRDIQTAAVVQALFSPGSTTVSETLAQVGISYVLLDSAGDDVTRAELQRLLEEQGALETAGVTAAGHVWRASAVDQEAIQAAQEALSQEREAAESRDPFVHLAELPLTASMVWLAQVIVLGGVILLALPTGAVAEQPPRRKRLRRDAAQMHVIDTTAADILHKRTEKKQRAARRRRLQKRTAKLLQKQQEHQQHSEAVTAQEPQLESPAQESEHGEYHEQQQETRNDQ</sequence>
<feature type="region of interest" description="Disordered" evidence="1">
    <location>
        <begin position="972"/>
        <end position="1046"/>
    </location>
</feature>
<dbReference type="GO" id="GO:0016740">
    <property type="term" value="F:transferase activity"/>
    <property type="evidence" value="ECO:0007669"/>
    <property type="project" value="UniProtKB-KW"/>
</dbReference>
<feature type="transmembrane region" description="Helical" evidence="2">
    <location>
        <begin position="455"/>
        <end position="476"/>
    </location>
</feature>
<dbReference type="SUPFAM" id="SSF53448">
    <property type="entry name" value="Nucleotide-diphospho-sugar transferases"/>
    <property type="match status" value="1"/>
</dbReference>
<dbReference type="InterPro" id="IPR029044">
    <property type="entry name" value="Nucleotide-diphossugar_trans"/>
</dbReference>
<keyword evidence="2" id="KW-0472">Membrane</keyword>
<keyword evidence="2" id="KW-1133">Transmembrane helix</keyword>
<proteinExistence type="predicted"/>
<feature type="transmembrane region" description="Helical" evidence="2">
    <location>
        <begin position="929"/>
        <end position="952"/>
    </location>
</feature>
<keyword evidence="4" id="KW-1185">Reference proteome</keyword>
<keyword evidence="3" id="KW-0808">Transferase</keyword>
<feature type="transmembrane region" description="Helical" evidence="2">
    <location>
        <begin position="278"/>
        <end position="299"/>
    </location>
</feature>
<feature type="compositionally biased region" description="Polar residues" evidence="1">
    <location>
        <begin position="1019"/>
        <end position="1028"/>
    </location>
</feature>
<dbReference type="Proteomes" id="UP000571183">
    <property type="component" value="Unassembled WGS sequence"/>
</dbReference>
<feature type="compositionally biased region" description="Basic residues" evidence="1">
    <location>
        <begin position="982"/>
        <end position="1000"/>
    </location>
</feature>
<gene>
    <name evidence="3" type="ORF">F5897_000807</name>
</gene>
<name>A0A840DIF4_9MICO</name>
<feature type="transmembrane region" description="Helical" evidence="2">
    <location>
        <begin position="505"/>
        <end position="525"/>
    </location>
</feature>
<accession>A0A840DIF4</accession>
<feature type="transmembrane region" description="Helical" evidence="2">
    <location>
        <begin position="380"/>
        <end position="404"/>
    </location>
</feature>
<feature type="transmembrane region" description="Helical" evidence="2">
    <location>
        <begin position="700"/>
        <end position="721"/>
    </location>
</feature>
<dbReference type="EMBL" id="JACIFD010000006">
    <property type="protein sequence ID" value="MBB4071503.1"/>
    <property type="molecule type" value="Genomic_DNA"/>
</dbReference>
<protein>
    <submittedName>
        <fullName evidence="3">GT2 family glycosyltransferase</fullName>
    </submittedName>
</protein>
<feature type="transmembrane region" description="Helical" evidence="2">
    <location>
        <begin position="733"/>
        <end position="753"/>
    </location>
</feature>
<feature type="compositionally biased region" description="Basic and acidic residues" evidence="1">
    <location>
        <begin position="1029"/>
        <end position="1046"/>
    </location>
</feature>
<dbReference type="PANTHER" id="PTHR43685:SF3">
    <property type="entry name" value="SLR2126 PROTEIN"/>
    <property type="match status" value="1"/>
</dbReference>
<organism evidence="3 4">
    <name type="scientific">Canibacter oris</name>
    <dbReference type="NCBI Taxonomy" id="1365628"/>
    <lineage>
        <taxon>Bacteria</taxon>
        <taxon>Bacillati</taxon>
        <taxon>Actinomycetota</taxon>
        <taxon>Actinomycetes</taxon>
        <taxon>Micrococcales</taxon>
        <taxon>Microbacteriaceae</taxon>
        <taxon>Canibacter</taxon>
    </lineage>
</organism>
<evidence type="ECO:0000256" key="2">
    <source>
        <dbReference type="SAM" id="Phobius"/>
    </source>
</evidence>
<evidence type="ECO:0000256" key="1">
    <source>
        <dbReference type="SAM" id="MobiDB-lite"/>
    </source>
</evidence>
<evidence type="ECO:0000313" key="4">
    <source>
        <dbReference type="Proteomes" id="UP000571183"/>
    </source>
</evidence>
<keyword evidence="2" id="KW-0812">Transmembrane</keyword>
<dbReference type="Pfam" id="PF13641">
    <property type="entry name" value="Glyco_tranf_2_3"/>
    <property type="match status" value="1"/>
</dbReference>
<feature type="transmembrane region" description="Helical" evidence="2">
    <location>
        <begin position="637"/>
        <end position="662"/>
    </location>
</feature>
<feature type="transmembrane region" description="Helical" evidence="2">
    <location>
        <begin position="311"/>
        <end position="329"/>
    </location>
</feature>
<dbReference type="InterPro" id="IPR050834">
    <property type="entry name" value="Glycosyltransf_2"/>
</dbReference>
<feature type="transmembrane region" description="Helical" evidence="2">
    <location>
        <begin position="573"/>
        <end position="593"/>
    </location>
</feature>
<evidence type="ECO:0000313" key="3">
    <source>
        <dbReference type="EMBL" id="MBB4071503.1"/>
    </source>
</evidence>
<reference evidence="3" key="1">
    <citation type="submission" date="2020-08" db="EMBL/GenBank/DDBJ databases">
        <title>Sequencing the genomes of 1000 actinobacteria strains.</title>
        <authorList>
            <person name="Klenk H.-P."/>
        </authorList>
    </citation>
    <scope>NUCLEOTIDE SEQUENCE [LARGE SCALE GENOMIC DNA]</scope>
    <source>
        <strain evidence="3">DSM 27064</strain>
    </source>
</reference>
<dbReference type="RefSeq" id="WP_183304556.1">
    <property type="nucleotide sequence ID" value="NZ_JACIFD010000006.1"/>
</dbReference>
<comment type="caution">
    <text evidence="3">The sequence shown here is derived from an EMBL/GenBank/DDBJ whole genome shotgun (WGS) entry which is preliminary data.</text>
</comment>